<keyword evidence="2" id="KW-0238">DNA-binding</keyword>
<sequence>MRPTVPMEEMQVHTHSDVHFVLVLSGAYQSLAYGAERVSHGPALVFNPAGTEHRDCFLNLNGSFMTVSIAADRARGLSDGLPSSHPLRLHDLRLAMSLFRSLDDDDAVHGEALALELLDTTTASRCGETSSRHPPPWLKLARELIQDRHHQALGLEEIAGELDVHPVHLTRAFRKFTRQTPGEYHRQCRMERAMGLLIGGKLTTLEACLVAGYTDQPHFYRCFNAMYGMAPGAFRRITGLFRTRL</sequence>
<dbReference type="Proteomes" id="UP000433309">
    <property type="component" value="Unassembled WGS sequence"/>
</dbReference>
<dbReference type="SMART" id="SM00342">
    <property type="entry name" value="HTH_ARAC"/>
    <property type="match status" value="1"/>
</dbReference>
<dbReference type="Pfam" id="PF12833">
    <property type="entry name" value="HTH_18"/>
    <property type="match status" value="1"/>
</dbReference>
<dbReference type="EMBL" id="WKJK01000006">
    <property type="protein sequence ID" value="MRW91168.1"/>
    <property type="molecule type" value="Genomic_DNA"/>
</dbReference>
<reference evidence="5 6" key="1">
    <citation type="submission" date="2019-11" db="EMBL/GenBank/DDBJ databases">
        <title>Novel species isolated from a subtropical stream in China.</title>
        <authorList>
            <person name="Lu H."/>
        </authorList>
    </citation>
    <scope>NUCLEOTIDE SEQUENCE [LARGE SCALE GENOMIC DNA]</scope>
    <source>
        <strain evidence="5 6">FT80W</strain>
    </source>
</reference>
<dbReference type="InterPro" id="IPR018060">
    <property type="entry name" value="HTH_AraC"/>
</dbReference>
<dbReference type="InterPro" id="IPR009057">
    <property type="entry name" value="Homeodomain-like_sf"/>
</dbReference>
<dbReference type="AlphaFoldDB" id="A0A6I2KYV6"/>
<dbReference type="PANTHER" id="PTHR46796:SF6">
    <property type="entry name" value="ARAC SUBFAMILY"/>
    <property type="match status" value="1"/>
</dbReference>
<evidence type="ECO:0000313" key="5">
    <source>
        <dbReference type="EMBL" id="MRW91168.1"/>
    </source>
</evidence>
<evidence type="ECO:0000256" key="2">
    <source>
        <dbReference type="ARBA" id="ARBA00023125"/>
    </source>
</evidence>
<keyword evidence="3" id="KW-0804">Transcription</keyword>
<dbReference type="PANTHER" id="PTHR46796">
    <property type="entry name" value="HTH-TYPE TRANSCRIPTIONAL ACTIVATOR RHAS-RELATED"/>
    <property type="match status" value="1"/>
</dbReference>
<feature type="domain" description="HTH araC/xylS-type" evidence="4">
    <location>
        <begin position="139"/>
        <end position="237"/>
    </location>
</feature>
<evidence type="ECO:0000259" key="4">
    <source>
        <dbReference type="PROSITE" id="PS01124"/>
    </source>
</evidence>
<keyword evidence="1" id="KW-0805">Transcription regulation</keyword>
<evidence type="ECO:0000313" key="6">
    <source>
        <dbReference type="Proteomes" id="UP000433309"/>
    </source>
</evidence>
<comment type="caution">
    <text evidence="5">The sequence shown here is derived from an EMBL/GenBank/DDBJ whole genome shotgun (WGS) entry which is preliminary data.</text>
</comment>
<evidence type="ECO:0000256" key="1">
    <source>
        <dbReference type="ARBA" id="ARBA00023015"/>
    </source>
</evidence>
<keyword evidence="6" id="KW-1185">Reference proteome</keyword>
<dbReference type="PROSITE" id="PS01124">
    <property type="entry name" value="HTH_ARAC_FAMILY_2"/>
    <property type="match status" value="1"/>
</dbReference>
<protein>
    <submittedName>
        <fullName evidence="5">Helix-turn-helix domain-containing protein</fullName>
    </submittedName>
</protein>
<dbReference type="GO" id="GO:0003700">
    <property type="term" value="F:DNA-binding transcription factor activity"/>
    <property type="evidence" value="ECO:0007669"/>
    <property type="project" value="InterPro"/>
</dbReference>
<dbReference type="SUPFAM" id="SSF46689">
    <property type="entry name" value="Homeodomain-like"/>
    <property type="match status" value="2"/>
</dbReference>
<dbReference type="Gene3D" id="1.10.10.60">
    <property type="entry name" value="Homeodomain-like"/>
    <property type="match status" value="2"/>
</dbReference>
<name>A0A6I2KYV6_9BURK</name>
<accession>A0A6I2KYV6</accession>
<dbReference type="InterPro" id="IPR050204">
    <property type="entry name" value="AraC_XylS_family_regulators"/>
</dbReference>
<gene>
    <name evidence="5" type="ORF">GJ699_14320</name>
</gene>
<organism evidence="5 6">
    <name type="scientific">Duganella guangzhouensis</name>
    <dbReference type="NCBI Taxonomy" id="2666084"/>
    <lineage>
        <taxon>Bacteria</taxon>
        <taxon>Pseudomonadati</taxon>
        <taxon>Pseudomonadota</taxon>
        <taxon>Betaproteobacteria</taxon>
        <taxon>Burkholderiales</taxon>
        <taxon>Oxalobacteraceae</taxon>
        <taxon>Telluria group</taxon>
        <taxon>Duganella</taxon>
    </lineage>
</organism>
<evidence type="ECO:0000256" key="3">
    <source>
        <dbReference type="ARBA" id="ARBA00023163"/>
    </source>
</evidence>
<dbReference type="GO" id="GO:0043565">
    <property type="term" value="F:sequence-specific DNA binding"/>
    <property type="evidence" value="ECO:0007669"/>
    <property type="project" value="InterPro"/>
</dbReference>
<proteinExistence type="predicted"/>